<feature type="region of interest" description="Disordered" evidence="1">
    <location>
        <begin position="66"/>
        <end position="108"/>
    </location>
</feature>
<sequence length="135" mass="14782">SIDGKECDVDLYSDNASIVIPKISPIPISSSGTSDQKLRKSLSQVDVGVGESTVAERNVRKQAVNNSSTTVDTLNSEDLIPTYHNDKQLATRSKNSKNNNVTKKASSKTYLQEDISSAIISDTNIDKKFEKEFTK</sequence>
<accession>A0A0B6ZDU0</accession>
<reference evidence="2" key="1">
    <citation type="submission" date="2014-12" db="EMBL/GenBank/DDBJ databases">
        <title>Insight into the proteome of Arion vulgaris.</title>
        <authorList>
            <person name="Aradska J."/>
            <person name="Bulat T."/>
            <person name="Smidak R."/>
            <person name="Sarate P."/>
            <person name="Gangsoo J."/>
            <person name="Sialana F."/>
            <person name="Bilban M."/>
            <person name="Lubec G."/>
        </authorList>
    </citation>
    <scope>NUCLEOTIDE SEQUENCE</scope>
    <source>
        <tissue evidence="2">Skin</tissue>
    </source>
</reference>
<organism evidence="2">
    <name type="scientific">Arion vulgaris</name>
    <dbReference type="NCBI Taxonomy" id="1028688"/>
    <lineage>
        <taxon>Eukaryota</taxon>
        <taxon>Metazoa</taxon>
        <taxon>Spiralia</taxon>
        <taxon>Lophotrochozoa</taxon>
        <taxon>Mollusca</taxon>
        <taxon>Gastropoda</taxon>
        <taxon>Heterobranchia</taxon>
        <taxon>Euthyneura</taxon>
        <taxon>Panpulmonata</taxon>
        <taxon>Eupulmonata</taxon>
        <taxon>Stylommatophora</taxon>
        <taxon>Helicina</taxon>
        <taxon>Arionoidea</taxon>
        <taxon>Arionidae</taxon>
        <taxon>Arion</taxon>
    </lineage>
</organism>
<dbReference type="AlphaFoldDB" id="A0A0B6ZDU0"/>
<proteinExistence type="predicted"/>
<evidence type="ECO:0000313" key="2">
    <source>
        <dbReference type="EMBL" id="CEK65880.1"/>
    </source>
</evidence>
<name>A0A0B6ZDU0_9EUPU</name>
<dbReference type="EMBL" id="HACG01019015">
    <property type="protein sequence ID" value="CEK65880.1"/>
    <property type="molecule type" value="Transcribed_RNA"/>
</dbReference>
<evidence type="ECO:0000256" key="1">
    <source>
        <dbReference type="SAM" id="MobiDB-lite"/>
    </source>
</evidence>
<feature type="compositionally biased region" description="Low complexity" evidence="1">
    <location>
        <begin position="96"/>
        <end position="108"/>
    </location>
</feature>
<feature type="non-terminal residue" evidence="2">
    <location>
        <position position="1"/>
    </location>
</feature>
<feature type="non-terminal residue" evidence="2">
    <location>
        <position position="135"/>
    </location>
</feature>
<gene>
    <name evidence="2" type="primary">ORF56601</name>
</gene>
<protein>
    <submittedName>
        <fullName evidence="2">Uncharacterized protein</fullName>
    </submittedName>
</protein>
<feature type="compositionally biased region" description="Polar residues" evidence="1">
    <location>
        <begin position="66"/>
        <end position="76"/>
    </location>
</feature>